<name>A0A972H2E8_9BACL</name>
<comment type="caution">
    <text evidence="4">The sequence shown here is derived from an EMBL/GenBank/DDBJ whole genome shotgun (WGS) entry which is preliminary data.</text>
</comment>
<evidence type="ECO:0000313" key="4">
    <source>
        <dbReference type="EMBL" id="NOU95011.1"/>
    </source>
</evidence>
<evidence type="ECO:0000256" key="2">
    <source>
        <dbReference type="ARBA" id="ARBA00023002"/>
    </source>
</evidence>
<proteinExistence type="predicted"/>
<accession>A0A972H2E8</accession>
<dbReference type="EMBL" id="WHOD01000067">
    <property type="protein sequence ID" value="NOU95011.1"/>
    <property type="molecule type" value="Genomic_DNA"/>
</dbReference>
<keyword evidence="5" id="KW-1185">Reference proteome</keyword>
<dbReference type="AlphaFoldDB" id="A0A972H2E8"/>
<organism evidence="4 5">
    <name type="scientific">Paenibacillus foliorum</name>
    <dbReference type="NCBI Taxonomy" id="2654974"/>
    <lineage>
        <taxon>Bacteria</taxon>
        <taxon>Bacillati</taxon>
        <taxon>Bacillota</taxon>
        <taxon>Bacilli</taxon>
        <taxon>Bacillales</taxon>
        <taxon>Paenibacillaceae</taxon>
        <taxon>Paenibacillus</taxon>
    </lineage>
</organism>
<protein>
    <submittedName>
        <fullName evidence="4">4-hydroxythreonine-4-phosphate dehydrogenase PdxA</fullName>
    </submittedName>
</protein>
<dbReference type="Proteomes" id="UP000641588">
    <property type="component" value="Unassembled WGS sequence"/>
</dbReference>
<sequence>MKTKPVLGLTLGDATGIGSELAVKALQLADIRKLATWVIIGDERVFGQGQSITGEVVPYRKIESTEQIDNVDDVYFIDLKNLSPDEYTLGQLSSVSGKATGETLEYVVKLAQDKHLDGFVFAPINKGALHNGGYHFQDELHFFASLLNCKEGFSEINVMDDLWFTRVTSHIPLKQVSDFVKKERVGRIIRFAHDTLTKVGFENPRIVVAALNPHAGDSGLLGMEEIEEITPAIKEAQMQGINVEGPYPADTIFLRLNKQPFDSLVSMYHDQAQTGMKLLGFNKGVTVSGGLPVVITTPAHGTAFDIAGQGQANPGAMEHAMKLAVKLAGY</sequence>
<dbReference type="GO" id="GO:0046872">
    <property type="term" value="F:metal ion binding"/>
    <property type="evidence" value="ECO:0007669"/>
    <property type="project" value="UniProtKB-KW"/>
</dbReference>
<dbReference type="Gene3D" id="3.40.718.10">
    <property type="entry name" value="Isopropylmalate Dehydrogenase"/>
    <property type="match status" value="1"/>
</dbReference>
<dbReference type="GO" id="GO:0016491">
    <property type="term" value="F:oxidoreductase activity"/>
    <property type="evidence" value="ECO:0007669"/>
    <property type="project" value="UniProtKB-KW"/>
</dbReference>
<dbReference type="SUPFAM" id="SSF53659">
    <property type="entry name" value="Isocitrate/Isopropylmalate dehydrogenase-like"/>
    <property type="match status" value="1"/>
</dbReference>
<dbReference type="InterPro" id="IPR005255">
    <property type="entry name" value="PdxA_fam"/>
</dbReference>
<keyword evidence="2" id="KW-0560">Oxidoreductase</keyword>
<gene>
    <name evidence="4" type="ORF">GC093_17540</name>
</gene>
<keyword evidence="1" id="KW-0479">Metal-binding</keyword>
<keyword evidence="3" id="KW-0520">NAD</keyword>
<dbReference type="PANTHER" id="PTHR30004">
    <property type="entry name" value="4-HYDROXYTHREONINE-4-PHOSPHATE DEHYDROGENASE"/>
    <property type="match status" value="1"/>
</dbReference>
<dbReference type="PANTHER" id="PTHR30004:SF3">
    <property type="entry name" value="4-HYDROXYTHREONINE-4-PHOSPHATE DEHYDROGENASE 2-RELATED"/>
    <property type="match status" value="1"/>
</dbReference>
<dbReference type="GO" id="GO:0051287">
    <property type="term" value="F:NAD binding"/>
    <property type="evidence" value="ECO:0007669"/>
    <property type="project" value="InterPro"/>
</dbReference>
<dbReference type="RefSeq" id="WP_171653231.1">
    <property type="nucleotide sequence ID" value="NZ_WHOD01000067.1"/>
</dbReference>
<evidence type="ECO:0000256" key="1">
    <source>
        <dbReference type="ARBA" id="ARBA00022723"/>
    </source>
</evidence>
<reference evidence="4" key="1">
    <citation type="submission" date="2019-10" db="EMBL/GenBank/DDBJ databases">
        <title>Description of Paenibacillus glebae sp. nov.</title>
        <authorList>
            <person name="Carlier A."/>
            <person name="Qi S."/>
        </authorList>
    </citation>
    <scope>NUCLEOTIDE SEQUENCE</scope>
    <source>
        <strain evidence="4">LMG 31456</strain>
    </source>
</reference>
<evidence type="ECO:0000313" key="5">
    <source>
        <dbReference type="Proteomes" id="UP000641588"/>
    </source>
</evidence>
<evidence type="ECO:0000256" key="3">
    <source>
        <dbReference type="ARBA" id="ARBA00023027"/>
    </source>
</evidence>
<dbReference type="Pfam" id="PF04166">
    <property type="entry name" value="PdxA"/>
    <property type="match status" value="1"/>
</dbReference>